<gene>
    <name evidence="1" type="ORF">DSY97_06420</name>
</gene>
<dbReference type="PANTHER" id="PTHR30217:SF10">
    <property type="entry name" value="23S RRNA 5-HYDROXYCYTIDINE C2501 SYNTHASE"/>
    <property type="match status" value="1"/>
</dbReference>
<accession>A0A432G6S4</accession>
<proteinExistence type="predicted"/>
<protein>
    <submittedName>
        <fullName evidence="1">Uncharacterized protein</fullName>
    </submittedName>
</protein>
<dbReference type="PANTHER" id="PTHR30217">
    <property type="entry name" value="PEPTIDASE U32 FAMILY"/>
    <property type="match status" value="1"/>
</dbReference>
<reference evidence="1 2" key="1">
    <citation type="submission" date="2018-06" db="EMBL/GenBank/DDBJ databases">
        <title>Combined omics and stable isotope probing to characterize newly discovered Mariana Back-Arc vent microbial communities.</title>
        <authorList>
            <person name="Trembath-Reichert E."/>
            <person name="Huber J.A."/>
        </authorList>
    </citation>
    <scope>NUCLEOTIDE SEQUENCE [LARGE SCALE GENOMIC DNA]</scope>
    <source>
        <strain evidence="1">MAG 63_1</strain>
    </source>
</reference>
<evidence type="ECO:0000313" key="2">
    <source>
        <dbReference type="Proteomes" id="UP000286801"/>
    </source>
</evidence>
<sequence>MAGRIMQFSTYLESLSQLKQILKTSIREVILEHKSLSRMGSLDTKSLLPLIDAALVAEMSPVLQWDILSTEKTFQHSLSLLSRLPLAKFYAIRVQDLGAAEWIRQEHPELPLHLIVETGNHNLTGLQRWIKYFGPQLQRLVLSTELPKSILKEYSQILTVPCEILAAGRILLFYTPRKLLNLNSLSHDNSYCIEKTLIPSDQHQRMFPTIENQHGTFMFHHRDLFLLDFLPELENTGLSVLRLDLRHLNFSGTWIKKIDGLLESFDKKKIKVLKSKWPTKITHGFFRANRTDLSIERIKNPHLKDHGETLTGYVVEAVKEEHLILLTRKSFRRGTPLLGITPEGRECEILTDSIHTTDGQPAEDIISGKLYQVPHVKYVTAQTLVYSRSE</sequence>
<name>A0A432G6S4_9DELT</name>
<dbReference type="Proteomes" id="UP000286801">
    <property type="component" value="Unassembled WGS sequence"/>
</dbReference>
<dbReference type="InterPro" id="IPR001539">
    <property type="entry name" value="Peptidase_U32"/>
</dbReference>
<evidence type="ECO:0000313" key="1">
    <source>
        <dbReference type="EMBL" id="RTZ78990.1"/>
    </source>
</evidence>
<dbReference type="AlphaFoldDB" id="A0A432G6S4"/>
<comment type="caution">
    <text evidence="1">The sequence shown here is derived from an EMBL/GenBank/DDBJ whole genome shotgun (WGS) entry which is preliminary data.</text>
</comment>
<dbReference type="EMBL" id="QNZL01000173">
    <property type="protein sequence ID" value="RTZ78990.1"/>
    <property type="molecule type" value="Genomic_DNA"/>
</dbReference>
<dbReference type="InterPro" id="IPR051454">
    <property type="entry name" value="RNA/ubiquinone_mod_enzymes"/>
</dbReference>
<organism evidence="1 2">
    <name type="scientific">SAR324 cluster bacterium</name>
    <dbReference type="NCBI Taxonomy" id="2024889"/>
    <lineage>
        <taxon>Bacteria</taxon>
        <taxon>Deltaproteobacteria</taxon>
        <taxon>SAR324 cluster</taxon>
    </lineage>
</organism>
<dbReference type="Pfam" id="PF01136">
    <property type="entry name" value="Peptidase_U32"/>
    <property type="match status" value="1"/>
</dbReference>